<evidence type="ECO:0000313" key="2">
    <source>
        <dbReference type="EMBL" id="KAK1444387.1"/>
    </source>
</evidence>
<accession>A0AAD8UTS7</accession>
<sequence length="110" mass="13026">MSGQSLKGLSANQLRALRRLEDSFRVSYEELMRRQYNNRAFVLAIITFALHGLRHIIRKAYSYQVTVKSPLSHYTVAIIPFVVYFYFYIKRTYEQNLICASVTRRLEIIE</sequence>
<keyword evidence="1" id="KW-0812">Transmembrane</keyword>
<dbReference type="AlphaFoldDB" id="A0AAD8UTS7"/>
<feature type="transmembrane region" description="Helical" evidence="1">
    <location>
        <begin position="72"/>
        <end position="89"/>
    </location>
</feature>
<comment type="caution">
    <text evidence="2">The sequence shown here is derived from an EMBL/GenBank/DDBJ whole genome shotgun (WGS) entry which is preliminary data.</text>
</comment>
<feature type="transmembrane region" description="Helical" evidence="1">
    <location>
        <begin position="40"/>
        <end position="57"/>
    </location>
</feature>
<protein>
    <submittedName>
        <fullName evidence="2">Uncharacterized protein</fullName>
    </submittedName>
</protein>
<name>A0AAD8UTS7_BABGI</name>
<keyword evidence="3" id="KW-1185">Reference proteome</keyword>
<reference evidence="2" key="1">
    <citation type="submission" date="2023-08" db="EMBL/GenBank/DDBJ databases">
        <title>Draft sequence of the Babesia gibsoni genome.</title>
        <authorList>
            <person name="Yamagishi J.Y."/>
            <person name="Xuan X.X."/>
        </authorList>
    </citation>
    <scope>NUCLEOTIDE SEQUENCE</scope>
    <source>
        <strain evidence="2">Azabu</strain>
    </source>
</reference>
<evidence type="ECO:0000313" key="3">
    <source>
        <dbReference type="Proteomes" id="UP001230268"/>
    </source>
</evidence>
<dbReference type="Proteomes" id="UP001230268">
    <property type="component" value="Unassembled WGS sequence"/>
</dbReference>
<dbReference type="EMBL" id="JAVEPI010000001">
    <property type="protein sequence ID" value="KAK1444387.1"/>
    <property type="molecule type" value="Genomic_DNA"/>
</dbReference>
<keyword evidence="1" id="KW-1133">Transmembrane helix</keyword>
<proteinExistence type="predicted"/>
<keyword evidence="1" id="KW-0472">Membrane</keyword>
<evidence type="ECO:0000256" key="1">
    <source>
        <dbReference type="SAM" id="Phobius"/>
    </source>
</evidence>
<organism evidence="2 3">
    <name type="scientific">Babesia gibsoni</name>
    <dbReference type="NCBI Taxonomy" id="33632"/>
    <lineage>
        <taxon>Eukaryota</taxon>
        <taxon>Sar</taxon>
        <taxon>Alveolata</taxon>
        <taxon>Apicomplexa</taxon>
        <taxon>Aconoidasida</taxon>
        <taxon>Piroplasmida</taxon>
        <taxon>Babesiidae</taxon>
        <taxon>Babesia</taxon>
    </lineage>
</organism>
<gene>
    <name evidence="2" type="ORF">BgAZ_102930</name>
</gene>